<keyword evidence="3" id="KW-1185">Reference proteome</keyword>
<dbReference type="OrthoDB" id="3173670at2759"/>
<comment type="caution">
    <text evidence="2">The sequence shown here is derived from an EMBL/GenBank/DDBJ whole genome shotgun (WGS) entry which is preliminary data.</text>
</comment>
<protein>
    <submittedName>
        <fullName evidence="2">Uncharacterized protein</fullName>
    </submittedName>
</protein>
<evidence type="ECO:0000313" key="3">
    <source>
        <dbReference type="Proteomes" id="UP000714275"/>
    </source>
</evidence>
<gene>
    <name evidence="2" type="ORF">EV702DRAFT_235868</name>
</gene>
<evidence type="ECO:0000313" key="2">
    <source>
        <dbReference type="EMBL" id="KAG1782987.1"/>
    </source>
</evidence>
<name>A0A9P7D8H9_9AGAM</name>
<proteinExistence type="predicted"/>
<dbReference type="EMBL" id="JABBWD010000002">
    <property type="protein sequence ID" value="KAG1782987.1"/>
    <property type="molecule type" value="Genomic_DNA"/>
</dbReference>
<reference evidence="2" key="1">
    <citation type="journal article" date="2020" name="New Phytol.">
        <title>Comparative genomics reveals dynamic genome evolution in host specialist ectomycorrhizal fungi.</title>
        <authorList>
            <person name="Lofgren L.A."/>
            <person name="Nguyen N.H."/>
            <person name="Vilgalys R."/>
            <person name="Ruytinx J."/>
            <person name="Liao H.L."/>
            <person name="Branco S."/>
            <person name="Kuo A."/>
            <person name="LaButti K."/>
            <person name="Lipzen A."/>
            <person name="Andreopoulos W."/>
            <person name="Pangilinan J."/>
            <person name="Riley R."/>
            <person name="Hundley H."/>
            <person name="Na H."/>
            <person name="Barry K."/>
            <person name="Grigoriev I.V."/>
            <person name="Stajich J.E."/>
            <person name="Kennedy P.G."/>
        </authorList>
    </citation>
    <scope>NUCLEOTIDE SEQUENCE</scope>
    <source>
        <strain evidence="2">DOB743</strain>
    </source>
</reference>
<sequence>MWTIAFLDHAEFSVLGLQNLKLAQYLHSKPSKMPPRAAPKAYQILAKTHQVTIFLTVPQSATIALLKDEALSALTSRVAAEDDSFPHVQSASDFELARAVKGKEKGKSGVPVTYEALEADKTIRGLLTNWEVLYFQFKDEDGNLMPVEVSQPSLLDDEEEEPPVNKGKRKALSE</sequence>
<accession>A0A9P7D8H9</accession>
<evidence type="ECO:0000256" key="1">
    <source>
        <dbReference type="SAM" id="MobiDB-lite"/>
    </source>
</evidence>
<feature type="region of interest" description="Disordered" evidence="1">
    <location>
        <begin position="148"/>
        <end position="174"/>
    </location>
</feature>
<dbReference type="Proteomes" id="UP000714275">
    <property type="component" value="Unassembled WGS sequence"/>
</dbReference>
<dbReference type="AlphaFoldDB" id="A0A9P7D8H9"/>
<organism evidence="2 3">
    <name type="scientific">Suillus placidus</name>
    <dbReference type="NCBI Taxonomy" id="48579"/>
    <lineage>
        <taxon>Eukaryota</taxon>
        <taxon>Fungi</taxon>
        <taxon>Dikarya</taxon>
        <taxon>Basidiomycota</taxon>
        <taxon>Agaricomycotina</taxon>
        <taxon>Agaricomycetes</taxon>
        <taxon>Agaricomycetidae</taxon>
        <taxon>Boletales</taxon>
        <taxon>Suillineae</taxon>
        <taxon>Suillaceae</taxon>
        <taxon>Suillus</taxon>
    </lineage>
</organism>